<name>A0A1M5JNS5_9GAMM</name>
<reference evidence="1 2" key="1">
    <citation type="submission" date="2016-11" db="EMBL/GenBank/DDBJ databases">
        <authorList>
            <person name="Jaros S."/>
            <person name="Januszkiewicz K."/>
            <person name="Wedrychowicz H."/>
        </authorList>
    </citation>
    <scope>NUCLEOTIDE SEQUENCE [LARGE SCALE GENOMIC DNA]</scope>
    <source>
        <strain evidence="1 2">CGMCC 1.7049</strain>
    </source>
</reference>
<dbReference type="Proteomes" id="UP000199758">
    <property type="component" value="Unassembled WGS sequence"/>
</dbReference>
<evidence type="ECO:0000313" key="2">
    <source>
        <dbReference type="Proteomes" id="UP000199758"/>
    </source>
</evidence>
<dbReference type="OrthoDB" id="1441538at2"/>
<accession>A0A1M5JNS5</accession>
<evidence type="ECO:0000313" key="1">
    <source>
        <dbReference type="EMBL" id="SHG41909.1"/>
    </source>
</evidence>
<dbReference type="EMBL" id="FQWZ01000001">
    <property type="protein sequence ID" value="SHG41909.1"/>
    <property type="molecule type" value="Genomic_DNA"/>
</dbReference>
<organism evidence="1 2">
    <name type="scientific">Hydrocarboniphaga daqingensis</name>
    <dbReference type="NCBI Taxonomy" id="490188"/>
    <lineage>
        <taxon>Bacteria</taxon>
        <taxon>Pseudomonadati</taxon>
        <taxon>Pseudomonadota</taxon>
        <taxon>Gammaproteobacteria</taxon>
        <taxon>Nevskiales</taxon>
        <taxon>Nevskiaceae</taxon>
        <taxon>Hydrocarboniphaga</taxon>
    </lineage>
</organism>
<proteinExistence type="predicted"/>
<dbReference type="RefSeq" id="WP_072892660.1">
    <property type="nucleotide sequence ID" value="NZ_FQWZ01000001.1"/>
</dbReference>
<keyword evidence="2" id="KW-1185">Reference proteome</keyword>
<protein>
    <submittedName>
        <fullName evidence="1">Uncharacterized protein</fullName>
    </submittedName>
</protein>
<dbReference type="STRING" id="490188.SAMN04488068_0093"/>
<dbReference type="AlphaFoldDB" id="A0A1M5JNS5"/>
<sequence>MSRVLIMLGVPHTGIEDQALRLAQAAGGVYLGDLQLSMVDKVGHLPELYALAQTPQHEPLYQALRQHLPSAAGNPAAYLAAHADWSIAELQRVLLAAIDAPLVTITDSSAGFRIHQVERWFARLPDADYLHVTTSVARFIDAAQLHYRGKLYVPPDYRDHNLFNSAPVMKPELAWYQVNATLARAMSDAWQLRSARVDLDTLASMTVAEVLDRIGVGGAPQWPHAEPRATAMAPTLNQLALSLGYRATT</sequence>
<gene>
    <name evidence="1" type="ORF">SAMN04488068_0093</name>
</gene>